<evidence type="ECO:0000313" key="1">
    <source>
        <dbReference type="EMBL" id="CAI5440084.1"/>
    </source>
</evidence>
<dbReference type="AlphaFoldDB" id="A0A9P1I7G1"/>
<evidence type="ECO:0000313" key="2">
    <source>
        <dbReference type="Proteomes" id="UP001152747"/>
    </source>
</evidence>
<sequence length="155" mass="17664">MWKRKKEQKNLKKQGKQEATAILRKLEGHLQNAKIMNGPNQEYNLAKSMFIDDCMISTPNKSAPIDAFLQSVVLGKQFLINYDSLVVLVKDDYTMCSFEFVNSKFTLHIDLIMKKQNNGEWKFVEGNHGGIWKRKEIVHTDQEAGPSSSSGRKSG</sequence>
<keyword evidence="2" id="KW-1185">Reference proteome</keyword>
<gene>
    <name evidence="1" type="ORF">CAMP_LOCUS2721</name>
</gene>
<accession>A0A9P1I7G1</accession>
<dbReference type="Proteomes" id="UP001152747">
    <property type="component" value="Unassembled WGS sequence"/>
</dbReference>
<dbReference type="EMBL" id="CANHGI010000001">
    <property type="protein sequence ID" value="CAI5440084.1"/>
    <property type="molecule type" value="Genomic_DNA"/>
</dbReference>
<proteinExistence type="predicted"/>
<organism evidence="1 2">
    <name type="scientific">Caenorhabditis angaria</name>
    <dbReference type="NCBI Taxonomy" id="860376"/>
    <lineage>
        <taxon>Eukaryota</taxon>
        <taxon>Metazoa</taxon>
        <taxon>Ecdysozoa</taxon>
        <taxon>Nematoda</taxon>
        <taxon>Chromadorea</taxon>
        <taxon>Rhabditida</taxon>
        <taxon>Rhabditina</taxon>
        <taxon>Rhabditomorpha</taxon>
        <taxon>Rhabditoidea</taxon>
        <taxon>Rhabditidae</taxon>
        <taxon>Peloderinae</taxon>
        <taxon>Caenorhabditis</taxon>
    </lineage>
</organism>
<reference evidence="1" key="1">
    <citation type="submission" date="2022-11" db="EMBL/GenBank/DDBJ databases">
        <authorList>
            <person name="Kikuchi T."/>
        </authorList>
    </citation>
    <scope>NUCLEOTIDE SEQUENCE</scope>
    <source>
        <strain evidence="1">PS1010</strain>
    </source>
</reference>
<name>A0A9P1I7G1_9PELO</name>
<protein>
    <submittedName>
        <fullName evidence="1">Uncharacterized protein</fullName>
    </submittedName>
</protein>
<comment type="caution">
    <text evidence="1">The sequence shown here is derived from an EMBL/GenBank/DDBJ whole genome shotgun (WGS) entry which is preliminary data.</text>
</comment>